<feature type="compositionally biased region" description="Polar residues" evidence="1">
    <location>
        <begin position="30"/>
        <end position="46"/>
    </location>
</feature>
<evidence type="ECO:0000313" key="2">
    <source>
        <dbReference type="EMBL" id="KGL76383.1"/>
    </source>
</evidence>
<reference evidence="2 3" key="1">
    <citation type="submission" date="2014-06" db="EMBL/GenBank/DDBJ databases">
        <title>Genome evolution of avian class.</title>
        <authorList>
            <person name="Zhang G."/>
            <person name="Li C."/>
        </authorList>
    </citation>
    <scope>NUCLEOTIDE SEQUENCE [LARGE SCALE GENOMIC DNA]</scope>
    <source>
        <strain evidence="2">BGI_N309</strain>
    </source>
</reference>
<feature type="region of interest" description="Disordered" evidence="1">
    <location>
        <begin position="142"/>
        <end position="170"/>
    </location>
</feature>
<feature type="compositionally biased region" description="Polar residues" evidence="1">
    <location>
        <begin position="158"/>
        <end position="170"/>
    </location>
</feature>
<feature type="compositionally biased region" description="Basic and acidic residues" evidence="1">
    <location>
        <begin position="78"/>
        <end position="89"/>
    </location>
</feature>
<dbReference type="STRING" id="94827.A0A099Z5K1"/>
<proteinExistence type="predicted"/>
<protein>
    <submittedName>
        <fullName evidence="2">Uncharacterized protein</fullName>
    </submittedName>
</protein>
<dbReference type="Proteomes" id="UP000053641">
    <property type="component" value="Unassembled WGS sequence"/>
</dbReference>
<dbReference type="EMBL" id="KL889006">
    <property type="protein sequence ID" value="KGL76383.1"/>
    <property type="molecule type" value="Genomic_DNA"/>
</dbReference>
<organism evidence="2 3">
    <name type="scientific">Tinamus guttatus</name>
    <name type="common">White-throated tinamou</name>
    <dbReference type="NCBI Taxonomy" id="94827"/>
    <lineage>
        <taxon>Eukaryota</taxon>
        <taxon>Metazoa</taxon>
        <taxon>Chordata</taxon>
        <taxon>Craniata</taxon>
        <taxon>Vertebrata</taxon>
        <taxon>Euteleostomi</taxon>
        <taxon>Archelosauria</taxon>
        <taxon>Archosauria</taxon>
        <taxon>Dinosauria</taxon>
        <taxon>Saurischia</taxon>
        <taxon>Theropoda</taxon>
        <taxon>Coelurosauria</taxon>
        <taxon>Aves</taxon>
        <taxon>Palaeognathae</taxon>
        <taxon>Tinamiformes</taxon>
        <taxon>Tinamidae</taxon>
        <taxon>Tinamus</taxon>
    </lineage>
</organism>
<accession>A0A099Z5K1</accession>
<feature type="region of interest" description="Disordered" evidence="1">
    <location>
        <begin position="13"/>
        <end position="46"/>
    </location>
</feature>
<evidence type="ECO:0000313" key="3">
    <source>
        <dbReference type="Proteomes" id="UP000053641"/>
    </source>
</evidence>
<dbReference type="AlphaFoldDB" id="A0A099Z5K1"/>
<feature type="non-terminal residue" evidence="2">
    <location>
        <position position="1"/>
    </location>
</feature>
<feature type="region of interest" description="Disordered" evidence="1">
    <location>
        <begin position="66"/>
        <end position="89"/>
    </location>
</feature>
<evidence type="ECO:0000256" key="1">
    <source>
        <dbReference type="SAM" id="MobiDB-lite"/>
    </source>
</evidence>
<gene>
    <name evidence="2" type="ORF">N309_11517</name>
</gene>
<sequence length="170" mass="19309">FYRLKIEKGVQEKINDQSSNVSHDADRWSQGKSPNRSKTTDSSSIQIEKRKKIVIQFKPKEVKCGKSTSTTDVVSTGRENHNKGNRFDGAEGKRLLHSFALQKDKVMKKKRERDQFCKLKAEQTMLEKFKSATCNSHVPCRALNGSKKSSEDVRTQKKTAITSTETVNDD</sequence>
<name>A0A099Z5K1_TINGU</name>
<feature type="non-terminal residue" evidence="2">
    <location>
        <position position="170"/>
    </location>
</feature>
<keyword evidence="3" id="KW-1185">Reference proteome</keyword>